<dbReference type="OrthoDB" id="5772558at2"/>
<gene>
    <name evidence="1" type="ORF">SAMN05421644_10621</name>
</gene>
<dbReference type="RefSeq" id="WP_091332263.1">
    <property type="nucleotide sequence ID" value="NZ_FNOW01000006.1"/>
</dbReference>
<dbReference type="Proteomes" id="UP000198672">
    <property type="component" value="Unassembled WGS sequence"/>
</dbReference>
<dbReference type="STRING" id="61595.SAMN05421644_10621"/>
<sequence length="85" mass="9922">MNTQYERNEPLSPNSRSVIEPLADHWQHERFWLELVADGNTGAWLLCVRDRSERRARRQLNLDQVLTLLTSRPQSRSGSHDSSHV</sequence>
<name>A0A1H3CHU0_ALLWA</name>
<proteinExistence type="predicted"/>
<keyword evidence="2" id="KW-1185">Reference proteome</keyword>
<dbReference type="AlphaFoldDB" id="A0A1H3CHU0"/>
<organism evidence="1 2">
    <name type="scientific">Allochromatium warmingii</name>
    <name type="common">Chromatium warmingii</name>
    <dbReference type="NCBI Taxonomy" id="61595"/>
    <lineage>
        <taxon>Bacteria</taxon>
        <taxon>Pseudomonadati</taxon>
        <taxon>Pseudomonadota</taxon>
        <taxon>Gammaproteobacteria</taxon>
        <taxon>Chromatiales</taxon>
        <taxon>Chromatiaceae</taxon>
        <taxon>Allochromatium</taxon>
    </lineage>
</organism>
<evidence type="ECO:0000313" key="2">
    <source>
        <dbReference type="Proteomes" id="UP000198672"/>
    </source>
</evidence>
<reference evidence="2" key="1">
    <citation type="submission" date="2016-10" db="EMBL/GenBank/DDBJ databases">
        <authorList>
            <person name="Varghese N."/>
            <person name="Submissions S."/>
        </authorList>
    </citation>
    <scope>NUCLEOTIDE SEQUENCE [LARGE SCALE GENOMIC DNA]</scope>
    <source>
        <strain evidence="2">DSM 173</strain>
    </source>
</reference>
<evidence type="ECO:0000313" key="1">
    <source>
        <dbReference type="EMBL" id="SDX53717.1"/>
    </source>
</evidence>
<accession>A0A1H3CHU0</accession>
<dbReference type="EMBL" id="FNOW01000006">
    <property type="protein sequence ID" value="SDX53717.1"/>
    <property type="molecule type" value="Genomic_DNA"/>
</dbReference>
<protein>
    <submittedName>
        <fullName evidence="1">Uncharacterized protein</fullName>
    </submittedName>
</protein>